<dbReference type="SUPFAM" id="SSF56935">
    <property type="entry name" value="Porins"/>
    <property type="match status" value="1"/>
</dbReference>
<protein>
    <submittedName>
        <fullName evidence="1">Uncharacterized protein</fullName>
    </submittedName>
</protein>
<dbReference type="InterPro" id="IPR018759">
    <property type="entry name" value="BBP2_2"/>
</dbReference>
<dbReference type="KEGG" id="ddu:GF1_00320"/>
<gene>
    <name evidence="1" type="ORF">GF1_00320</name>
</gene>
<proteinExistence type="predicted"/>
<accession>A0A915U860</accession>
<keyword evidence="2" id="KW-1185">Reference proteome</keyword>
<sequence length="495" mass="55962">MHMKPGKWGVGRYAIVMVCAAGMFLVAREARARSNIFIGDLSVSYNFTERDYADGAVVAENSGDRREYTVSPRLTWSSRGETDLFELSYAPGFMYDDLGYTTRLDHSFILRAEKQMSRRWSVSLDDTFFLGDDPVREEALATTEITAPDATTVEPPPEDGAPVATEDTFQPVDERVGTREYWRNTASLQTGYSYGQGRQFTTGYTLSMLRNNSDSQGGYTEYDRHEVMARVGHRFDARWSTDVSGQYTVGLFKEPTDVTATGTAELSNDLKEYSASARVGYQWSTHATVFLQDSSVRTDYDSDLRSDSWAHNVSLGVDYAFDRHLSMSVGGGVSLSRLDGQSWDTDYNFSASLRRELLHASWSVYLNNAYDVQNFDGQGSGLTRTWEVGGEYSHRFSENLSLSLSAAYSDARRMQRTYEDLLAAYEAGAAIAEDSDYHEKNYSAGVSLAYSFRRWYSLSLGYRYAKYETDLADTPDYDEHRVFVQLTASKDFFRW</sequence>
<dbReference type="Proteomes" id="UP001063350">
    <property type="component" value="Chromosome"/>
</dbReference>
<evidence type="ECO:0000313" key="2">
    <source>
        <dbReference type="Proteomes" id="UP001063350"/>
    </source>
</evidence>
<organism evidence="1 2">
    <name type="scientific">Desulfolithobacter dissulfuricans</name>
    <dbReference type="NCBI Taxonomy" id="2795293"/>
    <lineage>
        <taxon>Bacteria</taxon>
        <taxon>Pseudomonadati</taxon>
        <taxon>Thermodesulfobacteriota</taxon>
        <taxon>Desulfobulbia</taxon>
        <taxon>Desulfobulbales</taxon>
        <taxon>Desulfobulbaceae</taxon>
        <taxon>Desulfolithobacter</taxon>
    </lineage>
</organism>
<name>A0A915U860_9BACT</name>
<dbReference type="Pfam" id="PF10082">
    <property type="entry name" value="BBP2_2"/>
    <property type="match status" value="1"/>
</dbReference>
<dbReference type="AlphaFoldDB" id="A0A915U860"/>
<reference evidence="1" key="1">
    <citation type="submission" date="2020-12" db="EMBL/GenBank/DDBJ databases">
        <title>Desulfobium dissulfuricans gen. nov., sp. nov., a novel mesophilic, sulfate-reducing bacterium isolated from a deep-sea hydrothermal vent.</title>
        <authorList>
            <person name="Hashimoto Y."/>
            <person name="Tame A."/>
            <person name="Sawayama S."/>
            <person name="Miyazaki J."/>
            <person name="Takai K."/>
            <person name="Nakagawa S."/>
        </authorList>
    </citation>
    <scope>NUCLEOTIDE SEQUENCE</scope>
    <source>
        <strain evidence="1">GF1</strain>
    </source>
</reference>
<dbReference type="Gene3D" id="2.40.128.130">
    <property type="entry name" value="Autotransporter beta-domain"/>
    <property type="match status" value="1"/>
</dbReference>
<evidence type="ECO:0000313" key="1">
    <source>
        <dbReference type="EMBL" id="BCO07656.1"/>
    </source>
</evidence>
<dbReference type="EMBL" id="AP024233">
    <property type="protein sequence ID" value="BCO07656.1"/>
    <property type="molecule type" value="Genomic_DNA"/>
</dbReference>
<dbReference type="InterPro" id="IPR036709">
    <property type="entry name" value="Autotransporte_beta_dom_sf"/>
</dbReference>